<keyword evidence="1" id="KW-0732">Signal</keyword>
<gene>
    <name evidence="2" type="ORF">ElP_54890</name>
</gene>
<proteinExistence type="predicted"/>
<protein>
    <submittedName>
        <fullName evidence="2">Uncharacterized protein</fullName>
    </submittedName>
</protein>
<keyword evidence="3" id="KW-1185">Reference proteome</keyword>
<evidence type="ECO:0000313" key="2">
    <source>
        <dbReference type="EMBL" id="QDV37549.1"/>
    </source>
</evidence>
<name>A0A518H9M6_9BACT</name>
<dbReference type="KEGG" id="tpla:ElP_54890"/>
<dbReference type="EMBL" id="CP036426">
    <property type="protein sequence ID" value="QDV37549.1"/>
    <property type="molecule type" value="Genomic_DNA"/>
</dbReference>
<evidence type="ECO:0000313" key="3">
    <source>
        <dbReference type="Proteomes" id="UP000317835"/>
    </source>
</evidence>
<accession>A0A518H9M6</accession>
<feature type="signal peptide" evidence="1">
    <location>
        <begin position="1"/>
        <end position="23"/>
    </location>
</feature>
<reference evidence="2 3" key="1">
    <citation type="submission" date="2019-02" db="EMBL/GenBank/DDBJ databases">
        <title>Deep-cultivation of Planctomycetes and their phenomic and genomic characterization uncovers novel biology.</title>
        <authorList>
            <person name="Wiegand S."/>
            <person name="Jogler M."/>
            <person name="Boedeker C."/>
            <person name="Pinto D."/>
            <person name="Vollmers J."/>
            <person name="Rivas-Marin E."/>
            <person name="Kohn T."/>
            <person name="Peeters S.H."/>
            <person name="Heuer A."/>
            <person name="Rast P."/>
            <person name="Oberbeckmann S."/>
            <person name="Bunk B."/>
            <person name="Jeske O."/>
            <person name="Meyerdierks A."/>
            <person name="Storesund J.E."/>
            <person name="Kallscheuer N."/>
            <person name="Luecker S."/>
            <person name="Lage O.M."/>
            <person name="Pohl T."/>
            <person name="Merkel B.J."/>
            <person name="Hornburger P."/>
            <person name="Mueller R.-W."/>
            <person name="Bruemmer F."/>
            <person name="Labrenz M."/>
            <person name="Spormann A.M."/>
            <person name="Op den Camp H."/>
            <person name="Overmann J."/>
            <person name="Amann R."/>
            <person name="Jetten M.S.M."/>
            <person name="Mascher T."/>
            <person name="Medema M.H."/>
            <person name="Devos D.P."/>
            <person name="Kaster A.-K."/>
            <person name="Ovreas L."/>
            <person name="Rohde M."/>
            <person name="Galperin M.Y."/>
            <person name="Jogler C."/>
        </authorList>
    </citation>
    <scope>NUCLEOTIDE SEQUENCE [LARGE SCALE GENOMIC DNA]</scope>
    <source>
        <strain evidence="2 3">ElP</strain>
    </source>
</reference>
<dbReference type="Proteomes" id="UP000317835">
    <property type="component" value="Chromosome"/>
</dbReference>
<organism evidence="2 3">
    <name type="scientific">Tautonia plasticadhaerens</name>
    <dbReference type="NCBI Taxonomy" id="2527974"/>
    <lineage>
        <taxon>Bacteria</taxon>
        <taxon>Pseudomonadati</taxon>
        <taxon>Planctomycetota</taxon>
        <taxon>Planctomycetia</taxon>
        <taxon>Isosphaerales</taxon>
        <taxon>Isosphaeraceae</taxon>
        <taxon>Tautonia</taxon>
    </lineage>
</organism>
<dbReference type="PROSITE" id="PS51257">
    <property type="entry name" value="PROKAR_LIPOPROTEIN"/>
    <property type="match status" value="1"/>
</dbReference>
<dbReference type="AlphaFoldDB" id="A0A518H9M6"/>
<sequence precursor="true">MWGMNRKLIGAALLAVACLSLLGARPKEGPTGLFAGLEVGQAVGVKDLGNVYEVTVFEGGHPAGYEVTEVGADHLGVRDHAGVVERRIPVTSIKSVAWMRVGGR</sequence>
<feature type="chain" id="PRO_5021706505" evidence="1">
    <location>
        <begin position="24"/>
        <end position="104"/>
    </location>
</feature>
<evidence type="ECO:0000256" key="1">
    <source>
        <dbReference type="SAM" id="SignalP"/>
    </source>
</evidence>